<dbReference type="Gene3D" id="3.30.420.40">
    <property type="match status" value="1"/>
</dbReference>
<dbReference type="Proteomes" id="UP001562354">
    <property type="component" value="Unassembled WGS sequence"/>
</dbReference>
<gene>
    <name evidence="3" type="ORF">AAFC00_001583</name>
</gene>
<accession>A0ABR3PPE0</accession>
<evidence type="ECO:0008006" key="5">
    <source>
        <dbReference type="Google" id="ProtNLM"/>
    </source>
</evidence>
<dbReference type="Gene3D" id="3.30.420.580">
    <property type="match status" value="1"/>
</dbReference>
<evidence type="ECO:0000256" key="2">
    <source>
        <dbReference type="SAM" id="MobiDB-lite"/>
    </source>
</evidence>
<comment type="caution">
    <text evidence="3">The sequence shown here is derived from an EMBL/GenBank/DDBJ whole genome shotgun (WGS) entry which is preliminary data.</text>
</comment>
<evidence type="ECO:0000313" key="4">
    <source>
        <dbReference type="Proteomes" id="UP001562354"/>
    </source>
</evidence>
<dbReference type="Pfam" id="PF00022">
    <property type="entry name" value="Actin"/>
    <property type="match status" value="1"/>
</dbReference>
<comment type="similarity">
    <text evidence="1">Belongs to the actin family.</text>
</comment>
<feature type="region of interest" description="Disordered" evidence="2">
    <location>
        <begin position="499"/>
        <end position="530"/>
    </location>
</feature>
<dbReference type="CDD" id="cd10206">
    <property type="entry name" value="ASKHA_NBD_Arp8-like"/>
    <property type="match status" value="1"/>
</dbReference>
<name>A0ABR3PPE0_9PEZI</name>
<dbReference type="PANTHER" id="PTHR11937">
    <property type="entry name" value="ACTIN"/>
    <property type="match status" value="1"/>
</dbReference>
<reference evidence="3 4" key="1">
    <citation type="submission" date="2024-07" db="EMBL/GenBank/DDBJ databases">
        <title>Draft sequence of the Neodothiora populina.</title>
        <authorList>
            <person name="Drown D.D."/>
            <person name="Schuette U.S."/>
            <person name="Buechlein A.B."/>
            <person name="Rusch D.R."/>
            <person name="Winton L.W."/>
            <person name="Adams G.A."/>
        </authorList>
    </citation>
    <scope>NUCLEOTIDE SEQUENCE [LARGE SCALE GENOMIC DNA]</scope>
    <source>
        <strain evidence="3 4">CPC 39397</strain>
    </source>
</reference>
<organism evidence="3 4">
    <name type="scientific">Neodothiora populina</name>
    <dbReference type="NCBI Taxonomy" id="2781224"/>
    <lineage>
        <taxon>Eukaryota</taxon>
        <taxon>Fungi</taxon>
        <taxon>Dikarya</taxon>
        <taxon>Ascomycota</taxon>
        <taxon>Pezizomycotina</taxon>
        <taxon>Dothideomycetes</taxon>
        <taxon>Dothideomycetidae</taxon>
        <taxon>Dothideales</taxon>
        <taxon>Dothioraceae</taxon>
        <taxon>Neodothiora</taxon>
    </lineage>
</organism>
<dbReference type="RefSeq" id="XP_069204270.1">
    <property type="nucleotide sequence ID" value="XM_069340793.1"/>
</dbReference>
<sequence>MASTTGTGSPFEIVPRIINKKNYYTDFLKRDDQILAWRLQEEEKRNRMTKAARDKDRALAKSVDEGVAPEDVIATAEENVAIADAEETELLGTKTIVIHPGSQNLRIGLATDALPKTVPMVIARLSTKTEDEEKEPLPKRADDDFITEYNQMANDFKINRRNNKRRVLPNSRELVTKWNLSTPPETISEHNDPMRVDWTETDKKEYFVGNDALRIPQDSRPKYELKRPMKYGWLNENDYSDKNSLLRDFFLIIEDSVQSIVEGPRESYSCVFIIPDLYEKAFVAEILQHILREAGFSRVCFIQESLAATFGAGYSSSCIVDVGASKTSICCVEEGMCVENSRINLKYGGEDVTSTFMRMMIFDKFHYQEINLNRRHDWLLAEELKQKFCTLDDSHISVQLYEFHLRESGKDTRKYQFKVYDEVMLAAMGFFRPAIFDHSDKLKGRHSLLAASEDLYDGRPNDPMSQAQLAVVKPKDANATNPTEATIKIENKHLQIAETADTPKSSSSPAGSPEPQQAVEKEEEQEKLPIMPLDQAIITSIMEATKGDERKTRDFFGGIMVIGGASKTVGFNFYLEGKLRELQPQLAKEILVGPPPRELDPSVLVWKGGSVFGKLRGTNDSWIGQLEFDRLGARMLNYKCMWAW</sequence>
<dbReference type="InterPro" id="IPR004000">
    <property type="entry name" value="Actin"/>
</dbReference>
<dbReference type="GeneID" id="95975286"/>
<keyword evidence="4" id="KW-1185">Reference proteome</keyword>
<dbReference type="EMBL" id="JBFMKM010000003">
    <property type="protein sequence ID" value="KAL1311421.1"/>
    <property type="molecule type" value="Genomic_DNA"/>
</dbReference>
<evidence type="ECO:0000256" key="1">
    <source>
        <dbReference type="RuleBase" id="RU000487"/>
    </source>
</evidence>
<protein>
    <recommendedName>
        <fullName evidence="5">Actin-related protein 8</fullName>
    </recommendedName>
</protein>
<evidence type="ECO:0000313" key="3">
    <source>
        <dbReference type="EMBL" id="KAL1311421.1"/>
    </source>
</evidence>
<dbReference type="SUPFAM" id="SSF53067">
    <property type="entry name" value="Actin-like ATPase domain"/>
    <property type="match status" value="2"/>
</dbReference>
<dbReference type="SMART" id="SM00268">
    <property type="entry name" value="ACTIN"/>
    <property type="match status" value="1"/>
</dbReference>
<proteinExistence type="inferred from homology"/>
<dbReference type="Gene3D" id="3.90.640.10">
    <property type="entry name" value="Actin, Chain A, domain 4"/>
    <property type="match status" value="1"/>
</dbReference>
<dbReference type="InterPro" id="IPR043129">
    <property type="entry name" value="ATPase_NBD"/>
</dbReference>